<keyword evidence="4" id="KW-1185">Reference proteome</keyword>
<proteinExistence type="predicted"/>
<reference evidence="3 4" key="1">
    <citation type="journal article" date="2024" name="Microbiology">
        <title>Methylomarinum rosea sp. nov., a novel halophilic methanotrophic bacterium from the hypersaline Lake Elton.</title>
        <authorList>
            <person name="Suleimanov R.Z."/>
            <person name="Oshkin I.Y."/>
            <person name="Danilova O.V."/>
            <person name="Suzina N.E."/>
            <person name="Dedysh S.N."/>
        </authorList>
    </citation>
    <scope>NUCLEOTIDE SEQUENCE [LARGE SCALE GENOMIC DNA]</scope>
    <source>
        <strain evidence="3 4">Ch1-1</strain>
    </source>
</reference>
<accession>A0AAU7NV54</accession>
<dbReference type="EMBL" id="CP157743">
    <property type="protein sequence ID" value="XBS20920.1"/>
    <property type="molecule type" value="Genomic_DNA"/>
</dbReference>
<evidence type="ECO:0000256" key="1">
    <source>
        <dbReference type="SAM" id="MobiDB-lite"/>
    </source>
</evidence>
<keyword evidence="2" id="KW-0472">Membrane</keyword>
<dbReference type="KEGG" id="mech:Q9L42_002010"/>
<evidence type="ECO:0000313" key="3">
    <source>
        <dbReference type="EMBL" id="XBS20920.1"/>
    </source>
</evidence>
<organism evidence="3 4">
    <name type="scientific">Methylomarinum roseum</name>
    <dbReference type="NCBI Taxonomy" id="3067653"/>
    <lineage>
        <taxon>Bacteria</taxon>
        <taxon>Pseudomonadati</taxon>
        <taxon>Pseudomonadota</taxon>
        <taxon>Gammaproteobacteria</taxon>
        <taxon>Methylococcales</taxon>
        <taxon>Methylococcaceae</taxon>
        <taxon>Methylomarinum</taxon>
    </lineage>
</organism>
<dbReference type="RefSeq" id="WP_305910094.1">
    <property type="nucleotide sequence ID" value="NZ_CP157743.1"/>
</dbReference>
<feature type="region of interest" description="Disordered" evidence="1">
    <location>
        <begin position="55"/>
        <end position="75"/>
    </location>
</feature>
<keyword evidence="2" id="KW-0812">Transmembrane</keyword>
<evidence type="ECO:0000256" key="2">
    <source>
        <dbReference type="SAM" id="Phobius"/>
    </source>
</evidence>
<name>A0AAU7NV54_9GAMM</name>
<dbReference type="AlphaFoldDB" id="A0AAU7NV54"/>
<dbReference type="Proteomes" id="UP001225378">
    <property type="component" value="Chromosome"/>
</dbReference>
<evidence type="ECO:0000313" key="4">
    <source>
        <dbReference type="Proteomes" id="UP001225378"/>
    </source>
</evidence>
<protein>
    <submittedName>
        <fullName evidence="3">Uncharacterized protein</fullName>
    </submittedName>
</protein>
<gene>
    <name evidence="3" type="ORF">Q9L42_002010</name>
</gene>
<keyword evidence="2" id="KW-1133">Transmembrane helix</keyword>
<sequence length="75" mass="8323">MQLITPPKPIRTAWGSLAAWWLAYIINPGFHAVAVMLLLMIPILLLDRNIAPAKKQPLTNETDDENGDTIQENSA</sequence>
<feature type="transmembrane region" description="Helical" evidence="2">
    <location>
        <begin position="20"/>
        <end position="46"/>
    </location>
</feature>